<evidence type="ECO:0000313" key="4">
    <source>
        <dbReference type="Proteomes" id="UP000289323"/>
    </source>
</evidence>
<feature type="region of interest" description="Disordered" evidence="2">
    <location>
        <begin position="1"/>
        <end position="34"/>
    </location>
</feature>
<dbReference type="InterPro" id="IPR038356">
    <property type="entry name" value="Tma16_sf"/>
</dbReference>
<dbReference type="PANTHER" id="PTHR13349:SF2">
    <property type="entry name" value="TRANSLATION MACHINERY-ASSOCIATED PROTEIN 16"/>
    <property type="match status" value="1"/>
</dbReference>
<sequence>MAKTLEKTRKQIAKKRNGAIEALHEKSRDSKRLHRAQVRDDRLEKIAEARRKKDQPLLARAAFFQAFAREQGNKAVELEAIQSKINEFVHQYDEEYEEVKKARRPGRPPSMKEDLLRMKISALEKEHRDGFYLPDLRSEANVQLLSRFEGSWSYLANLAWVKISAAGSIKPSSFPPQSL</sequence>
<dbReference type="Proteomes" id="UP000289323">
    <property type="component" value="Unassembled WGS sequence"/>
</dbReference>
<dbReference type="Gene3D" id="1.20.1440.170">
    <property type="entry name" value="Translation machinery-associated protein 16-like"/>
    <property type="match status" value="1"/>
</dbReference>
<accession>A0A3S4AS89</accession>
<dbReference type="InterPro" id="IPR021346">
    <property type="entry name" value="Tma16"/>
</dbReference>
<protein>
    <submittedName>
        <fullName evidence="3">Fa728800-0c9d-4870-a9be-b0c5fbda32c2</fullName>
    </submittedName>
</protein>
<dbReference type="EMBL" id="OUUZ01000013">
    <property type="protein sequence ID" value="SPQ24682.1"/>
    <property type="molecule type" value="Genomic_DNA"/>
</dbReference>
<dbReference type="GO" id="GO:0005634">
    <property type="term" value="C:nucleus"/>
    <property type="evidence" value="ECO:0007669"/>
    <property type="project" value="TreeGrafter"/>
</dbReference>
<comment type="similarity">
    <text evidence="1">Belongs to the TMA16 family.</text>
</comment>
<dbReference type="AlphaFoldDB" id="A0A3S4AS89"/>
<proteinExistence type="inferred from homology"/>
<organism evidence="3 4">
    <name type="scientific">Thermothielavioides terrestris</name>
    <dbReference type="NCBI Taxonomy" id="2587410"/>
    <lineage>
        <taxon>Eukaryota</taxon>
        <taxon>Fungi</taxon>
        <taxon>Dikarya</taxon>
        <taxon>Ascomycota</taxon>
        <taxon>Pezizomycotina</taxon>
        <taxon>Sordariomycetes</taxon>
        <taxon>Sordariomycetidae</taxon>
        <taxon>Sordariales</taxon>
        <taxon>Chaetomiaceae</taxon>
        <taxon>Thermothielavioides</taxon>
    </lineage>
</organism>
<gene>
    <name evidence="3" type="ORF">TT172_LOCUS7101</name>
</gene>
<name>A0A3S4AS89_9PEZI</name>
<evidence type="ECO:0000313" key="3">
    <source>
        <dbReference type="EMBL" id="SPQ24682.1"/>
    </source>
</evidence>
<evidence type="ECO:0000256" key="1">
    <source>
        <dbReference type="ARBA" id="ARBA00034127"/>
    </source>
</evidence>
<reference evidence="3 4" key="1">
    <citation type="submission" date="2018-04" db="EMBL/GenBank/DDBJ databases">
        <authorList>
            <person name="Huttner S."/>
            <person name="Dainat J."/>
        </authorList>
    </citation>
    <scope>NUCLEOTIDE SEQUENCE [LARGE SCALE GENOMIC DNA]</scope>
</reference>
<dbReference type="PANTHER" id="PTHR13349">
    <property type="entry name" value="TRANSLATION MACHINERY-ASSOCIATED PROTEIN 16"/>
    <property type="match status" value="1"/>
</dbReference>
<evidence type="ECO:0000256" key="2">
    <source>
        <dbReference type="SAM" id="MobiDB-lite"/>
    </source>
</evidence>
<dbReference type="Pfam" id="PF11176">
    <property type="entry name" value="Tma16"/>
    <property type="match status" value="1"/>
</dbReference>